<protein>
    <submittedName>
        <fullName evidence="1">Uncharacterized protein</fullName>
    </submittedName>
</protein>
<evidence type="ECO:0000313" key="1">
    <source>
        <dbReference type="EnsemblPlants" id="TuG1812G0100001424.01.T01.cds416033"/>
    </source>
</evidence>
<organism evidence="1 2">
    <name type="scientific">Triticum urartu</name>
    <name type="common">Red wild einkorn</name>
    <name type="synonym">Crithodium urartu</name>
    <dbReference type="NCBI Taxonomy" id="4572"/>
    <lineage>
        <taxon>Eukaryota</taxon>
        <taxon>Viridiplantae</taxon>
        <taxon>Streptophyta</taxon>
        <taxon>Embryophyta</taxon>
        <taxon>Tracheophyta</taxon>
        <taxon>Spermatophyta</taxon>
        <taxon>Magnoliopsida</taxon>
        <taxon>Liliopsida</taxon>
        <taxon>Poales</taxon>
        <taxon>Poaceae</taxon>
        <taxon>BOP clade</taxon>
        <taxon>Pooideae</taxon>
        <taxon>Triticodae</taxon>
        <taxon>Triticeae</taxon>
        <taxon>Triticinae</taxon>
        <taxon>Triticum</taxon>
    </lineage>
</organism>
<dbReference type="Proteomes" id="UP000015106">
    <property type="component" value="Chromosome 1"/>
</dbReference>
<dbReference type="EnsemblPlants" id="TuG1812G0100001424.01.T01">
    <property type="protein sequence ID" value="TuG1812G0100001424.01.T01.cds416033"/>
    <property type="gene ID" value="TuG1812G0100001424.01"/>
</dbReference>
<keyword evidence="2" id="KW-1185">Reference proteome</keyword>
<reference evidence="2" key="1">
    <citation type="journal article" date="2013" name="Nature">
        <title>Draft genome of the wheat A-genome progenitor Triticum urartu.</title>
        <authorList>
            <person name="Ling H.Q."/>
            <person name="Zhao S."/>
            <person name="Liu D."/>
            <person name="Wang J."/>
            <person name="Sun H."/>
            <person name="Zhang C."/>
            <person name="Fan H."/>
            <person name="Li D."/>
            <person name="Dong L."/>
            <person name="Tao Y."/>
            <person name="Gao C."/>
            <person name="Wu H."/>
            <person name="Li Y."/>
            <person name="Cui Y."/>
            <person name="Guo X."/>
            <person name="Zheng S."/>
            <person name="Wang B."/>
            <person name="Yu K."/>
            <person name="Liang Q."/>
            <person name="Yang W."/>
            <person name="Lou X."/>
            <person name="Chen J."/>
            <person name="Feng M."/>
            <person name="Jian J."/>
            <person name="Zhang X."/>
            <person name="Luo G."/>
            <person name="Jiang Y."/>
            <person name="Liu J."/>
            <person name="Wang Z."/>
            <person name="Sha Y."/>
            <person name="Zhang B."/>
            <person name="Wu H."/>
            <person name="Tang D."/>
            <person name="Shen Q."/>
            <person name="Xue P."/>
            <person name="Zou S."/>
            <person name="Wang X."/>
            <person name="Liu X."/>
            <person name="Wang F."/>
            <person name="Yang Y."/>
            <person name="An X."/>
            <person name="Dong Z."/>
            <person name="Zhang K."/>
            <person name="Zhang X."/>
            <person name="Luo M.C."/>
            <person name="Dvorak J."/>
            <person name="Tong Y."/>
            <person name="Wang J."/>
            <person name="Yang H."/>
            <person name="Li Z."/>
            <person name="Wang D."/>
            <person name="Zhang A."/>
            <person name="Wang J."/>
        </authorList>
    </citation>
    <scope>NUCLEOTIDE SEQUENCE</scope>
    <source>
        <strain evidence="2">cv. G1812</strain>
    </source>
</reference>
<reference evidence="1" key="2">
    <citation type="submission" date="2018-03" db="EMBL/GenBank/DDBJ databases">
        <title>The Triticum urartu genome reveals the dynamic nature of wheat genome evolution.</title>
        <authorList>
            <person name="Ling H."/>
            <person name="Ma B."/>
            <person name="Shi X."/>
            <person name="Liu H."/>
            <person name="Dong L."/>
            <person name="Sun H."/>
            <person name="Cao Y."/>
            <person name="Gao Q."/>
            <person name="Zheng S."/>
            <person name="Li Y."/>
            <person name="Yu Y."/>
            <person name="Du H."/>
            <person name="Qi M."/>
            <person name="Li Y."/>
            <person name="Yu H."/>
            <person name="Cui Y."/>
            <person name="Wang N."/>
            <person name="Chen C."/>
            <person name="Wu H."/>
            <person name="Zhao Y."/>
            <person name="Zhang J."/>
            <person name="Li Y."/>
            <person name="Zhou W."/>
            <person name="Zhang B."/>
            <person name="Hu W."/>
            <person name="Eijk M."/>
            <person name="Tang J."/>
            <person name="Witsenboer H."/>
            <person name="Zhao S."/>
            <person name="Li Z."/>
            <person name="Zhang A."/>
            <person name="Wang D."/>
            <person name="Liang C."/>
        </authorList>
    </citation>
    <scope>NUCLEOTIDE SEQUENCE [LARGE SCALE GENOMIC DNA]</scope>
    <source>
        <strain evidence="1">cv. G1812</strain>
    </source>
</reference>
<dbReference type="AlphaFoldDB" id="A0A8R7JY35"/>
<name>A0A8R7JY35_TRIUA</name>
<accession>A0A8R7JY35</accession>
<sequence length="107" mass="12182">MIVEPRRGICARAAEACEAMVCDLQIYSRNKCDLDFLFVCLMCRFEMMRPRYGLAAVRQNHGSNVCSNLYQTWPLSISFQATVVHMLGYSFGAATPPPTKQVFSFRF</sequence>
<reference evidence="1" key="3">
    <citation type="submission" date="2022-06" db="UniProtKB">
        <authorList>
            <consortium name="EnsemblPlants"/>
        </authorList>
    </citation>
    <scope>IDENTIFICATION</scope>
</reference>
<evidence type="ECO:0000313" key="2">
    <source>
        <dbReference type="Proteomes" id="UP000015106"/>
    </source>
</evidence>
<proteinExistence type="predicted"/>
<dbReference type="Gramene" id="TuG1812G0100001424.01.T01">
    <property type="protein sequence ID" value="TuG1812G0100001424.01.T01.cds416033"/>
    <property type="gene ID" value="TuG1812G0100001424.01"/>
</dbReference>